<evidence type="ECO:0000313" key="3">
    <source>
        <dbReference type="EMBL" id="KAJ7029671.1"/>
    </source>
</evidence>
<dbReference type="Pfam" id="PF07714">
    <property type="entry name" value="PK_Tyr_Ser-Thr"/>
    <property type="match status" value="2"/>
</dbReference>
<sequence length="818" mass="90268">MPGRHKSSGAPESNIVGIPALATRREAMPSPRRDFQIPPSAVSNVKKEQSQSYGRDDEEEDTVFPVFGPGKGGNTHKHSATQSCTLGPAKGYRIPHERRNMPASRLRSLQKPDYLSAASNSDAPTAGALPPPDRDGLIGTNPRHCDSVNLSPLRESHSTAKSIDLSIPELAIVLSEESFTEIEICFGDPFLSDDGGALTRSINQLDRFSSFSGSNSSIYRASVMRSDGQKILVAMKVIRVHDDDLTEIDSIVRRLKREVGVWSELKHPNILPFLGVYDICAPLPIFLSPFYKFGHIGNYLKRHPAADRHQLMHGVAIGLEYLHKNDIVHGNLETRNILVDKRHVPCICDFGFSRIVGEAGFTTYGIGSTTHIAPELFAVLDVDGESMKLKPSARVTKSSDVYSFGCLALEILNPAPPPAKIGSPFVTPDGLDALRPNRSDYPIGTVSQELWFVLDQCWFVDPHQRPTMTEILASPAFDVAQRGESLTIPQLELKTPSDDGSDGEEIGFGDPCLRSLPGKERCPRYLVEHPIFAKGGYCDISRGKLNMWNGQGVQVAVKAIRPNLDGDPAQIQAMINRLHCQARLWTKLRHPNVLPFLGMYDVGRTFPILVSPFCKFGHVREYLRTHSDANRNQIAHGVAAGVKYLHDLDIVHGNLKAENVLIDKGGVAAIGDLGMFSIVDVRDFPIPSRTMYMAPELLAALPKSGHRTETEHTPSSPTKMSDIYSFAFVILEILTVERLREPLWAVDVQAPTEPVEPFPWAKRAQYGVDMVSPSMRTVLEQCWSLKPELRPPIAEILDTPPFFGLGRRGSDILYPCVA</sequence>
<dbReference type="AlphaFoldDB" id="A0AAD6SKL3"/>
<dbReference type="SUPFAM" id="SSF56112">
    <property type="entry name" value="Protein kinase-like (PK-like)"/>
    <property type="match status" value="2"/>
</dbReference>
<dbReference type="InterPro" id="IPR001245">
    <property type="entry name" value="Ser-Thr/Tyr_kinase_cat_dom"/>
</dbReference>
<evidence type="ECO:0000259" key="2">
    <source>
        <dbReference type="PROSITE" id="PS50011"/>
    </source>
</evidence>
<dbReference type="PROSITE" id="PS50011">
    <property type="entry name" value="PROTEIN_KINASE_DOM"/>
    <property type="match status" value="2"/>
</dbReference>
<feature type="region of interest" description="Disordered" evidence="1">
    <location>
        <begin position="1"/>
        <end position="138"/>
    </location>
</feature>
<keyword evidence="4" id="KW-1185">Reference proteome</keyword>
<comment type="caution">
    <text evidence="3">The sequence shown here is derived from an EMBL/GenBank/DDBJ whole genome shotgun (WGS) entry which is preliminary data.</text>
</comment>
<accession>A0AAD6SKL3</accession>
<reference evidence="3" key="1">
    <citation type="submission" date="2023-03" db="EMBL/GenBank/DDBJ databases">
        <title>Massive genome expansion in bonnet fungi (Mycena s.s.) driven by repeated elements and novel gene families across ecological guilds.</title>
        <authorList>
            <consortium name="Lawrence Berkeley National Laboratory"/>
            <person name="Harder C.B."/>
            <person name="Miyauchi S."/>
            <person name="Viragh M."/>
            <person name="Kuo A."/>
            <person name="Thoen E."/>
            <person name="Andreopoulos B."/>
            <person name="Lu D."/>
            <person name="Skrede I."/>
            <person name="Drula E."/>
            <person name="Henrissat B."/>
            <person name="Morin E."/>
            <person name="Kohler A."/>
            <person name="Barry K."/>
            <person name="LaButti K."/>
            <person name="Morin E."/>
            <person name="Salamov A."/>
            <person name="Lipzen A."/>
            <person name="Mereny Z."/>
            <person name="Hegedus B."/>
            <person name="Baldrian P."/>
            <person name="Stursova M."/>
            <person name="Weitz H."/>
            <person name="Taylor A."/>
            <person name="Grigoriev I.V."/>
            <person name="Nagy L.G."/>
            <person name="Martin F."/>
            <person name="Kauserud H."/>
        </authorList>
    </citation>
    <scope>NUCLEOTIDE SEQUENCE</scope>
    <source>
        <strain evidence="3">CBHHK200</strain>
    </source>
</reference>
<name>A0AAD6SKL3_9AGAR</name>
<dbReference type="Gene3D" id="1.10.510.10">
    <property type="entry name" value="Transferase(Phosphotransferase) domain 1"/>
    <property type="match status" value="2"/>
</dbReference>
<dbReference type="InterPro" id="IPR000719">
    <property type="entry name" value="Prot_kinase_dom"/>
</dbReference>
<feature type="compositionally biased region" description="Basic and acidic residues" evidence="1">
    <location>
        <begin position="23"/>
        <end position="35"/>
    </location>
</feature>
<evidence type="ECO:0000256" key="1">
    <source>
        <dbReference type="SAM" id="MobiDB-lite"/>
    </source>
</evidence>
<evidence type="ECO:0000313" key="4">
    <source>
        <dbReference type="Proteomes" id="UP001218188"/>
    </source>
</evidence>
<dbReference type="InterPro" id="IPR051681">
    <property type="entry name" value="Ser/Thr_Kinases-Pseudokinases"/>
</dbReference>
<dbReference type="EMBL" id="JARJCM010000099">
    <property type="protein sequence ID" value="KAJ7029671.1"/>
    <property type="molecule type" value="Genomic_DNA"/>
</dbReference>
<dbReference type="GO" id="GO:0005524">
    <property type="term" value="F:ATP binding"/>
    <property type="evidence" value="ECO:0007669"/>
    <property type="project" value="InterPro"/>
</dbReference>
<dbReference type="InterPro" id="IPR011009">
    <property type="entry name" value="Kinase-like_dom_sf"/>
</dbReference>
<proteinExistence type="predicted"/>
<feature type="domain" description="Protein kinase" evidence="2">
    <location>
        <begin position="204"/>
        <end position="477"/>
    </location>
</feature>
<dbReference type="PANTHER" id="PTHR44329:SF214">
    <property type="entry name" value="PROTEIN KINASE DOMAIN-CONTAINING PROTEIN"/>
    <property type="match status" value="1"/>
</dbReference>
<protein>
    <submittedName>
        <fullName evidence="3">Kinase-like domain-containing protein</fullName>
    </submittedName>
</protein>
<dbReference type="Proteomes" id="UP001218188">
    <property type="component" value="Unassembled WGS sequence"/>
</dbReference>
<keyword evidence="3" id="KW-0418">Kinase</keyword>
<organism evidence="3 4">
    <name type="scientific">Mycena alexandri</name>
    <dbReference type="NCBI Taxonomy" id="1745969"/>
    <lineage>
        <taxon>Eukaryota</taxon>
        <taxon>Fungi</taxon>
        <taxon>Dikarya</taxon>
        <taxon>Basidiomycota</taxon>
        <taxon>Agaricomycotina</taxon>
        <taxon>Agaricomycetes</taxon>
        <taxon>Agaricomycetidae</taxon>
        <taxon>Agaricales</taxon>
        <taxon>Marasmiineae</taxon>
        <taxon>Mycenaceae</taxon>
        <taxon>Mycena</taxon>
    </lineage>
</organism>
<feature type="domain" description="Protein kinase" evidence="2">
    <location>
        <begin position="526"/>
        <end position="803"/>
    </location>
</feature>
<gene>
    <name evidence="3" type="ORF">C8F04DRAFT_1116010</name>
</gene>
<dbReference type="PANTHER" id="PTHR44329">
    <property type="entry name" value="SERINE/THREONINE-PROTEIN KINASE TNNI3K-RELATED"/>
    <property type="match status" value="1"/>
</dbReference>
<keyword evidence="3" id="KW-0808">Transferase</keyword>
<dbReference type="GO" id="GO:0004674">
    <property type="term" value="F:protein serine/threonine kinase activity"/>
    <property type="evidence" value="ECO:0007669"/>
    <property type="project" value="TreeGrafter"/>
</dbReference>